<gene>
    <name evidence="2" type="ORF">H9630_06185</name>
</gene>
<evidence type="ECO:0000313" key="3">
    <source>
        <dbReference type="Proteomes" id="UP000658980"/>
    </source>
</evidence>
<dbReference type="PANTHER" id="PTHR43792:SF9">
    <property type="entry name" value="RIBOSOMAL-PROTEIN-ALANINE ACETYLTRANSFERASE"/>
    <property type="match status" value="1"/>
</dbReference>
<keyword evidence="3" id="KW-1185">Reference proteome</keyword>
<dbReference type="PANTHER" id="PTHR43792">
    <property type="entry name" value="GNAT FAMILY, PUTATIVE (AFU_ORTHOLOGUE AFUA_3G00765)-RELATED-RELATED"/>
    <property type="match status" value="1"/>
</dbReference>
<dbReference type="SUPFAM" id="SSF55729">
    <property type="entry name" value="Acyl-CoA N-acyltransferases (Nat)"/>
    <property type="match status" value="1"/>
</dbReference>
<evidence type="ECO:0000313" key="2">
    <source>
        <dbReference type="EMBL" id="MBD8014407.1"/>
    </source>
</evidence>
<comment type="caution">
    <text evidence="2">The sequence shown here is derived from an EMBL/GenBank/DDBJ whole genome shotgun (WGS) entry which is preliminary data.</text>
</comment>
<reference evidence="2 3" key="1">
    <citation type="submission" date="2020-08" db="EMBL/GenBank/DDBJ databases">
        <title>A Genomic Blueprint of the Chicken Gut Microbiome.</title>
        <authorList>
            <person name="Gilroy R."/>
            <person name="Ravi A."/>
            <person name="Getino M."/>
            <person name="Pursley I."/>
            <person name="Horton D.L."/>
            <person name="Alikhan N.-F."/>
            <person name="Baker D."/>
            <person name="Gharbi K."/>
            <person name="Hall N."/>
            <person name="Watson M."/>
            <person name="Adriaenssens E.M."/>
            <person name="Foster-Nyarko E."/>
            <person name="Jarju S."/>
            <person name="Secka A."/>
            <person name="Antonio M."/>
            <person name="Oren A."/>
            <person name="Chaudhuri R."/>
            <person name="La Ragione R.M."/>
            <person name="Hildebrand F."/>
            <person name="Pallen M.J."/>
        </authorList>
    </citation>
    <scope>NUCLEOTIDE SEQUENCE [LARGE SCALE GENOMIC DNA]</scope>
    <source>
        <strain evidence="2 3">Sa1BUA13</strain>
    </source>
</reference>
<protein>
    <submittedName>
        <fullName evidence="2">GNAT family N-acetyltransferase</fullName>
    </submittedName>
</protein>
<dbReference type="Pfam" id="PF13302">
    <property type="entry name" value="Acetyltransf_3"/>
    <property type="match status" value="1"/>
</dbReference>
<dbReference type="PROSITE" id="PS51186">
    <property type="entry name" value="GNAT"/>
    <property type="match status" value="1"/>
</dbReference>
<dbReference type="Gene3D" id="3.40.630.30">
    <property type="match status" value="1"/>
</dbReference>
<dbReference type="InterPro" id="IPR000182">
    <property type="entry name" value="GNAT_dom"/>
</dbReference>
<feature type="domain" description="N-acetyltransferase" evidence="1">
    <location>
        <begin position="11"/>
        <end position="176"/>
    </location>
</feature>
<name>A0ABR8WBN5_9BACL</name>
<dbReference type="InterPro" id="IPR051531">
    <property type="entry name" value="N-acetyltransferase"/>
</dbReference>
<dbReference type="InterPro" id="IPR016181">
    <property type="entry name" value="Acyl_CoA_acyltransferase"/>
</dbReference>
<accession>A0ABR8WBN5</accession>
<dbReference type="EMBL" id="JACSPU010000002">
    <property type="protein sequence ID" value="MBD8014407.1"/>
    <property type="molecule type" value="Genomic_DNA"/>
</dbReference>
<proteinExistence type="predicted"/>
<dbReference type="Proteomes" id="UP000658980">
    <property type="component" value="Unassembled WGS sequence"/>
</dbReference>
<sequence>MDFPQLETERLLLNRIEERDAERFFDIMSRDEVTIYCGMDSLVHSEEAVEMIRSFQTSFNLKRGMRWAIRLKETGDFIGTIGLNNLYLGSKKAEIGYELHPDYWRQGFTQEAIRGVLSYAFAELGLYRIGAVTFPENKSSNRLLEKLGFTWEGRLRGYLHQRKQSHDAFIFSILSREWIGEEKVE</sequence>
<evidence type="ECO:0000259" key="1">
    <source>
        <dbReference type="PROSITE" id="PS51186"/>
    </source>
</evidence>
<dbReference type="RefSeq" id="WP_191714642.1">
    <property type="nucleotide sequence ID" value="NZ_JACSPU010000002.1"/>
</dbReference>
<organism evidence="2 3">
    <name type="scientific">Planococcus wigleyi</name>
    <dbReference type="NCBI Taxonomy" id="2762216"/>
    <lineage>
        <taxon>Bacteria</taxon>
        <taxon>Bacillati</taxon>
        <taxon>Bacillota</taxon>
        <taxon>Bacilli</taxon>
        <taxon>Bacillales</taxon>
        <taxon>Caryophanaceae</taxon>
        <taxon>Planococcus</taxon>
    </lineage>
</organism>